<dbReference type="InterPro" id="IPR009057">
    <property type="entry name" value="Homeodomain-like_sf"/>
</dbReference>
<protein>
    <submittedName>
        <fullName evidence="4">TetR/AcrR family transcriptional regulator</fullName>
    </submittedName>
</protein>
<feature type="DNA-binding region" description="H-T-H motif" evidence="2">
    <location>
        <begin position="44"/>
        <end position="63"/>
    </location>
</feature>
<dbReference type="InterPro" id="IPR001647">
    <property type="entry name" value="HTH_TetR"/>
</dbReference>
<evidence type="ECO:0000313" key="4">
    <source>
        <dbReference type="EMBL" id="TLU70652.1"/>
    </source>
</evidence>
<gene>
    <name evidence="4" type="ORF">FE263_20905</name>
</gene>
<dbReference type="RefSeq" id="WP_138327986.1">
    <property type="nucleotide sequence ID" value="NZ_VCDI01000012.1"/>
</dbReference>
<organism evidence="4 5">
    <name type="scientific">Lichenicoccus roseus</name>
    <dbReference type="NCBI Taxonomy" id="2683649"/>
    <lineage>
        <taxon>Bacteria</taxon>
        <taxon>Pseudomonadati</taxon>
        <taxon>Pseudomonadota</taxon>
        <taxon>Alphaproteobacteria</taxon>
        <taxon>Acetobacterales</taxon>
        <taxon>Acetobacteraceae</taxon>
        <taxon>Lichenicoccus</taxon>
    </lineage>
</organism>
<dbReference type="OrthoDB" id="2356263at2"/>
<dbReference type="SUPFAM" id="SSF46689">
    <property type="entry name" value="Homeodomain-like"/>
    <property type="match status" value="1"/>
</dbReference>
<comment type="caution">
    <text evidence="4">The sequence shown here is derived from an EMBL/GenBank/DDBJ whole genome shotgun (WGS) entry which is preliminary data.</text>
</comment>
<name>A0A5R9IZC3_9PROT</name>
<dbReference type="Pfam" id="PF00440">
    <property type="entry name" value="TetR_N"/>
    <property type="match status" value="1"/>
</dbReference>
<dbReference type="Proteomes" id="UP000305654">
    <property type="component" value="Unassembled WGS sequence"/>
</dbReference>
<dbReference type="PROSITE" id="PS50977">
    <property type="entry name" value="HTH_TETR_2"/>
    <property type="match status" value="1"/>
</dbReference>
<reference evidence="4 5" key="1">
    <citation type="submission" date="2019-05" db="EMBL/GenBank/DDBJ databases">
        <authorList>
            <person name="Pankratov T."/>
            <person name="Grouzdev D."/>
        </authorList>
    </citation>
    <scope>NUCLEOTIDE SEQUENCE [LARGE SCALE GENOMIC DNA]</scope>
    <source>
        <strain evidence="4 5">KEBCLARHB70R</strain>
    </source>
</reference>
<evidence type="ECO:0000256" key="2">
    <source>
        <dbReference type="PROSITE-ProRule" id="PRU00335"/>
    </source>
</evidence>
<keyword evidence="5" id="KW-1185">Reference proteome</keyword>
<evidence type="ECO:0000313" key="5">
    <source>
        <dbReference type="Proteomes" id="UP000305654"/>
    </source>
</evidence>
<feature type="domain" description="HTH tetR-type" evidence="3">
    <location>
        <begin position="21"/>
        <end position="81"/>
    </location>
</feature>
<evidence type="ECO:0000256" key="1">
    <source>
        <dbReference type="ARBA" id="ARBA00023125"/>
    </source>
</evidence>
<evidence type="ECO:0000259" key="3">
    <source>
        <dbReference type="PROSITE" id="PS50977"/>
    </source>
</evidence>
<accession>A0A5R9IZC3</accession>
<dbReference type="EMBL" id="VCDI01000012">
    <property type="protein sequence ID" value="TLU70652.1"/>
    <property type="molecule type" value="Genomic_DNA"/>
</dbReference>
<dbReference type="AlphaFoldDB" id="A0A5R9IZC3"/>
<dbReference type="GO" id="GO:0003677">
    <property type="term" value="F:DNA binding"/>
    <property type="evidence" value="ECO:0007669"/>
    <property type="project" value="UniProtKB-UniRule"/>
</dbReference>
<sequence length="214" mass="23086">MPVERKPSRSTSATAVGSERAARRSELADALADIVLAEGLGDLGLRGVAAKLGTSDRMLIYYFETKEQLVLEMLDKVGTRLTAILVANSDAPRVSPGQFLSGVLALSTDPAIAPFMRLWTEVIARGARGETPYDQVGAKVVRSWMTWIESRLIDANDPAEKARPAALLSIVEGISLLELAAPGSTKDVQPYLTRMLDAVVPTKPATRRRRPSST</sequence>
<proteinExistence type="predicted"/>
<dbReference type="Gene3D" id="1.10.357.10">
    <property type="entry name" value="Tetracycline Repressor, domain 2"/>
    <property type="match status" value="1"/>
</dbReference>
<keyword evidence="1 2" id="KW-0238">DNA-binding</keyword>